<dbReference type="OrthoDB" id="326590at2"/>
<evidence type="ECO:0000313" key="2">
    <source>
        <dbReference type="Proteomes" id="UP000012313"/>
    </source>
</evidence>
<evidence type="ECO:0000313" key="1">
    <source>
        <dbReference type="EMBL" id="EMY78009.1"/>
    </source>
</evidence>
<name>N1WLI9_9LEPT</name>
<proteinExistence type="predicted"/>
<reference evidence="1" key="1">
    <citation type="submission" date="2013-03" db="EMBL/GenBank/DDBJ databases">
        <authorList>
            <person name="Harkins D.M."/>
            <person name="Durkin A.S."/>
            <person name="Brinkac L.M."/>
            <person name="Haft D.H."/>
            <person name="Selengut J.D."/>
            <person name="Sanka R."/>
            <person name="DePew J."/>
            <person name="Purushe J."/>
            <person name="Hartskeerl R.A."/>
            <person name="Ahmed A."/>
            <person name="van der Linden H."/>
            <person name="Goris M.G.A."/>
            <person name="Vinetz J.M."/>
            <person name="Sutton G.G."/>
            <person name="Nierman W.C."/>
            <person name="Fouts D.E."/>
        </authorList>
    </citation>
    <scope>NUCLEOTIDE SEQUENCE [LARGE SCALE GENOMIC DNA]</scope>
    <source>
        <strain evidence="1">ICFT</strain>
    </source>
</reference>
<organism evidence="1 2">
    <name type="scientific">Leptospira weilii serovar Ranarum str. ICFT</name>
    <dbReference type="NCBI Taxonomy" id="1218598"/>
    <lineage>
        <taxon>Bacteria</taxon>
        <taxon>Pseudomonadati</taxon>
        <taxon>Spirochaetota</taxon>
        <taxon>Spirochaetia</taxon>
        <taxon>Leptospirales</taxon>
        <taxon>Leptospiraceae</taxon>
        <taxon>Leptospira</taxon>
    </lineage>
</organism>
<sequence>MKHILKVFPFLFGFLYFHCIFSTIPHIVPLVESSDSKPQSVSSNRKERIMFLIQGAACMELCKETDTSALCAKKNSDQTQACKVFAPGWYPVEFAREENYFRVSSLYPDRKKTFIYNIPTYLLQSYPKDGEQQQYYNPVESLAQLHSQNKKGLLADTLIIKLNAYDREMSVSGYFSIGSLLLIPGYFEERFYFTASHYDSNGKETQVSVLPLVQRNWLGWLFFLWGPIVSSGDKQLIGELFRFISNKN</sequence>
<comment type="caution">
    <text evidence="1">The sequence shown here is derived from an EMBL/GenBank/DDBJ whole genome shotgun (WGS) entry which is preliminary data.</text>
</comment>
<keyword evidence="2" id="KW-1185">Reference proteome</keyword>
<protein>
    <submittedName>
        <fullName evidence="1">Uncharacterized protein</fullName>
    </submittedName>
</protein>
<gene>
    <name evidence="1" type="ORF">LEP1GSC060_1710</name>
</gene>
<dbReference type="AlphaFoldDB" id="N1WLI9"/>
<dbReference type="Proteomes" id="UP000012313">
    <property type="component" value="Unassembled WGS sequence"/>
</dbReference>
<dbReference type="EMBL" id="AOHC02000026">
    <property type="protein sequence ID" value="EMY78009.1"/>
    <property type="molecule type" value="Genomic_DNA"/>
</dbReference>
<accession>N1WLI9</accession>
<dbReference type="RefSeq" id="WP_003000864.1">
    <property type="nucleotide sequence ID" value="NZ_AOHC02000026.1"/>
</dbReference>